<keyword evidence="5" id="KW-0472">Membrane</keyword>
<dbReference type="OrthoDB" id="9797391at2"/>
<proteinExistence type="predicted"/>
<evidence type="ECO:0000313" key="8">
    <source>
        <dbReference type="Proteomes" id="UP000198539"/>
    </source>
</evidence>
<evidence type="ECO:0000256" key="1">
    <source>
        <dbReference type="ARBA" id="ARBA00004236"/>
    </source>
</evidence>
<accession>A0A1H2UMI5</accession>
<dbReference type="PANTHER" id="PTHR43646:SF2">
    <property type="entry name" value="GLYCOSYLTRANSFERASE 2-LIKE DOMAIN-CONTAINING PROTEIN"/>
    <property type="match status" value="1"/>
</dbReference>
<evidence type="ECO:0000256" key="4">
    <source>
        <dbReference type="ARBA" id="ARBA00022679"/>
    </source>
</evidence>
<dbReference type="GO" id="GO:0005886">
    <property type="term" value="C:plasma membrane"/>
    <property type="evidence" value="ECO:0007669"/>
    <property type="project" value="UniProtKB-SubCell"/>
</dbReference>
<evidence type="ECO:0000256" key="3">
    <source>
        <dbReference type="ARBA" id="ARBA00022676"/>
    </source>
</evidence>
<gene>
    <name evidence="7" type="ORF">SAMN04488238_102431</name>
</gene>
<dbReference type="Gene3D" id="3.90.550.10">
    <property type="entry name" value="Spore Coat Polysaccharide Biosynthesis Protein SpsA, Chain A"/>
    <property type="match status" value="1"/>
</dbReference>
<sequence length="277" mass="30736">MISVIIPAHDEAAFIGGCLERLLASDLPGAQGVEVIVAANGCTDDTAERAARWQADFAARGWRLVVLVDSIANKIKALNMAEAVATGAIRVYVDADVHVTTGLIALLAAALDRPDPAYASGRPDIRVPRSAASRRYARFWMRLPFMSRDVPGCGIYAVNAAGRQRWQQFPDIMADDIFVRMHFARSERIAVPAQYSWPIAEGFGWLVKVRRRQNSGLRQLYVAFPDLVRRSDSTRPKPLELLQLLARDPVGFGVYSAVAVLVKLPFLRARERWPRGR</sequence>
<evidence type="ECO:0000256" key="5">
    <source>
        <dbReference type="ARBA" id="ARBA00023136"/>
    </source>
</evidence>
<keyword evidence="3" id="KW-0328">Glycosyltransferase</keyword>
<dbReference type="STRING" id="564137.SAMN04488238_102431"/>
<dbReference type="Pfam" id="PF00535">
    <property type="entry name" value="Glycos_transf_2"/>
    <property type="match status" value="1"/>
</dbReference>
<evidence type="ECO:0000313" key="7">
    <source>
        <dbReference type="EMBL" id="SDW57277.1"/>
    </source>
</evidence>
<dbReference type="SUPFAM" id="SSF53448">
    <property type="entry name" value="Nucleotide-diphospho-sugar transferases"/>
    <property type="match status" value="1"/>
</dbReference>
<comment type="subcellular location">
    <subcellularLocation>
        <location evidence="1">Cell membrane</location>
    </subcellularLocation>
</comment>
<keyword evidence="8" id="KW-1185">Reference proteome</keyword>
<evidence type="ECO:0000256" key="2">
    <source>
        <dbReference type="ARBA" id="ARBA00022475"/>
    </source>
</evidence>
<dbReference type="EMBL" id="FNOM01000002">
    <property type="protein sequence ID" value="SDW57277.1"/>
    <property type="molecule type" value="Genomic_DNA"/>
</dbReference>
<dbReference type="InterPro" id="IPR001173">
    <property type="entry name" value="Glyco_trans_2-like"/>
</dbReference>
<feature type="domain" description="Glycosyltransferase 2-like" evidence="6">
    <location>
        <begin position="3"/>
        <end position="142"/>
    </location>
</feature>
<organism evidence="7 8">
    <name type="scientific">Roseicitreum antarcticum</name>
    <dbReference type="NCBI Taxonomy" id="564137"/>
    <lineage>
        <taxon>Bacteria</taxon>
        <taxon>Pseudomonadati</taxon>
        <taxon>Pseudomonadota</taxon>
        <taxon>Alphaproteobacteria</taxon>
        <taxon>Rhodobacterales</taxon>
        <taxon>Paracoccaceae</taxon>
        <taxon>Roseicitreum</taxon>
    </lineage>
</organism>
<dbReference type="PANTHER" id="PTHR43646">
    <property type="entry name" value="GLYCOSYLTRANSFERASE"/>
    <property type="match status" value="1"/>
</dbReference>
<name>A0A1H2UMI5_9RHOB</name>
<keyword evidence="4 7" id="KW-0808">Transferase</keyword>
<protein>
    <submittedName>
        <fullName evidence="7">Glycosyltransferase involved in cell wall bisynthesis</fullName>
    </submittedName>
</protein>
<dbReference type="GO" id="GO:0016757">
    <property type="term" value="F:glycosyltransferase activity"/>
    <property type="evidence" value="ECO:0007669"/>
    <property type="project" value="UniProtKB-KW"/>
</dbReference>
<reference evidence="7 8" key="1">
    <citation type="submission" date="2016-10" db="EMBL/GenBank/DDBJ databases">
        <authorList>
            <person name="de Groot N.N."/>
        </authorList>
    </citation>
    <scope>NUCLEOTIDE SEQUENCE [LARGE SCALE GENOMIC DNA]</scope>
    <source>
        <strain evidence="7 8">CGMCC 1.8894</strain>
    </source>
</reference>
<dbReference type="Proteomes" id="UP000198539">
    <property type="component" value="Unassembled WGS sequence"/>
</dbReference>
<keyword evidence="2" id="KW-1003">Cell membrane</keyword>
<evidence type="ECO:0000259" key="6">
    <source>
        <dbReference type="Pfam" id="PF00535"/>
    </source>
</evidence>
<dbReference type="AlphaFoldDB" id="A0A1H2UMI5"/>
<dbReference type="InterPro" id="IPR029044">
    <property type="entry name" value="Nucleotide-diphossugar_trans"/>
</dbReference>